<sequence length="520" mass="56166">MTPAEVAKGALRRLAQARQEPTPENYARAYAEEAGQPPPPDARSAGAQWAGLIDRVVRGLERGARQWTPARKKDSLQRVLEGSSRDAARLQQRLQALLQAWESDAPLDGEPAPATVTDAVVQGDWPRVVRGLQVTVGTALSAKEGRAEELADELARLAQRLAAEGATPEIVVAVEAACVRAQRWLGHRQQLFDDLGRLCGELGAGLVELSEDDSWARGQCEVLQSRLAGGIGARDVRAATELLADTRARQRRVREERAAASRALKDLIRQLLGEVGELGDHAGRFGDSVERHAEAIARADSLESLAGVVQALVAESHAVGERVRSTQQRLQRDHDRAGELESRVRELETELRRLSDEVATDALTSVANRRGLQQAFEGEVARAGRADGGPLLAVGLIDIDNFKKLNDSLGHAAGDVALKSLAAAVKERLRPVDTVARFGGEEFVVLLPGTAADAAQQTLTRLQRELSASLFMHEGREVFVTFSAGVTAWRAGEALEVALERADEALYEAKRTGKNRTCVA</sequence>
<dbReference type="SMART" id="SM00267">
    <property type="entry name" value="GGDEF"/>
    <property type="match status" value="1"/>
</dbReference>
<dbReference type="InterPro" id="IPR000160">
    <property type="entry name" value="GGDEF_dom"/>
</dbReference>
<dbReference type="OrthoDB" id="9813903at2"/>
<keyword evidence="3" id="KW-0175">Coiled coil</keyword>
<dbReference type="RefSeq" id="WP_128196469.1">
    <property type="nucleotide sequence ID" value="NZ_SACT01000001.1"/>
</dbReference>
<dbReference type="PANTHER" id="PTHR45138">
    <property type="entry name" value="REGULATORY COMPONENTS OF SENSORY TRANSDUCTION SYSTEM"/>
    <property type="match status" value="1"/>
</dbReference>
<name>A0A3S2USW1_9BURK</name>
<dbReference type="CDD" id="cd01949">
    <property type="entry name" value="GGDEF"/>
    <property type="match status" value="1"/>
</dbReference>
<dbReference type="Pfam" id="PF00990">
    <property type="entry name" value="GGDEF"/>
    <property type="match status" value="1"/>
</dbReference>
<dbReference type="InterPro" id="IPR029787">
    <property type="entry name" value="Nucleotide_cyclase"/>
</dbReference>
<feature type="coiled-coil region" evidence="3">
    <location>
        <begin position="73"/>
        <end position="100"/>
    </location>
</feature>
<feature type="coiled-coil region" evidence="3">
    <location>
        <begin position="330"/>
        <end position="357"/>
    </location>
</feature>
<dbReference type="GO" id="GO:0052621">
    <property type="term" value="F:diguanylate cyclase activity"/>
    <property type="evidence" value="ECO:0007669"/>
    <property type="project" value="UniProtKB-EC"/>
</dbReference>
<reference evidence="6 7" key="1">
    <citation type="submission" date="2019-01" db="EMBL/GenBank/DDBJ databases">
        <authorList>
            <person name="Chen W.-M."/>
        </authorList>
    </citation>
    <scope>NUCLEOTIDE SEQUENCE [LARGE SCALE GENOMIC DNA]</scope>
    <source>
        <strain evidence="6 7">ICH-3</strain>
    </source>
</reference>
<evidence type="ECO:0000256" key="2">
    <source>
        <dbReference type="ARBA" id="ARBA00034247"/>
    </source>
</evidence>
<dbReference type="Proteomes" id="UP000288178">
    <property type="component" value="Unassembled WGS sequence"/>
</dbReference>
<evidence type="ECO:0000256" key="1">
    <source>
        <dbReference type="ARBA" id="ARBA00012528"/>
    </source>
</evidence>
<evidence type="ECO:0000313" key="7">
    <source>
        <dbReference type="Proteomes" id="UP000288178"/>
    </source>
</evidence>
<dbReference type="PROSITE" id="PS50887">
    <property type="entry name" value="GGDEF"/>
    <property type="match status" value="1"/>
</dbReference>
<dbReference type="FunFam" id="3.30.70.270:FF:000001">
    <property type="entry name" value="Diguanylate cyclase domain protein"/>
    <property type="match status" value="1"/>
</dbReference>
<organism evidence="6 7">
    <name type="scientific">Rubrivivax albus</name>
    <dbReference type="NCBI Taxonomy" id="2499835"/>
    <lineage>
        <taxon>Bacteria</taxon>
        <taxon>Pseudomonadati</taxon>
        <taxon>Pseudomonadota</taxon>
        <taxon>Betaproteobacteria</taxon>
        <taxon>Burkholderiales</taxon>
        <taxon>Sphaerotilaceae</taxon>
        <taxon>Rubrivivax</taxon>
    </lineage>
</organism>
<dbReference type="SUPFAM" id="SSF55073">
    <property type="entry name" value="Nucleotide cyclase"/>
    <property type="match status" value="1"/>
</dbReference>
<dbReference type="InterPro" id="IPR050469">
    <property type="entry name" value="Diguanylate_Cyclase"/>
</dbReference>
<feature type="coiled-coil region" evidence="3">
    <location>
        <begin position="140"/>
        <end position="167"/>
    </location>
</feature>
<comment type="caution">
    <text evidence="6">The sequence shown here is derived from an EMBL/GenBank/DDBJ whole genome shotgun (WGS) entry which is preliminary data.</text>
</comment>
<dbReference type="Gene3D" id="3.30.70.270">
    <property type="match status" value="1"/>
</dbReference>
<dbReference type="EC" id="2.7.7.65" evidence="1"/>
<evidence type="ECO:0000256" key="4">
    <source>
        <dbReference type="SAM" id="MobiDB-lite"/>
    </source>
</evidence>
<gene>
    <name evidence="6" type="ORF">ENE75_05765</name>
</gene>
<keyword evidence="7" id="KW-1185">Reference proteome</keyword>
<comment type="catalytic activity">
    <reaction evidence="2">
        <text>2 GTP = 3',3'-c-di-GMP + 2 diphosphate</text>
        <dbReference type="Rhea" id="RHEA:24898"/>
        <dbReference type="ChEBI" id="CHEBI:33019"/>
        <dbReference type="ChEBI" id="CHEBI:37565"/>
        <dbReference type="ChEBI" id="CHEBI:58805"/>
        <dbReference type="EC" id="2.7.7.65"/>
    </reaction>
</comment>
<dbReference type="EMBL" id="SACT01000001">
    <property type="protein sequence ID" value="RVT54351.1"/>
    <property type="molecule type" value="Genomic_DNA"/>
</dbReference>
<evidence type="ECO:0000259" key="5">
    <source>
        <dbReference type="PROSITE" id="PS50887"/>
    </source>
</evidence>
<feature type="domain" description="GGDEF" evidence="5">
    <location>
        <begin position="390"/>
        <end position="520"/>
    </location>
</feature>
<evidence type="ECO:0000313" key="6">
    <source>
        <dbReference type="EMBL" id="RVT54351.1"/>
    </source>
</evidence>
<protein>
    <recommendedName>
        <fullName evidence="1">diguanylate cyclase</fullName>
        <ecNumber evidence="1">2.7.7.65</ecNumber>
    </recommendedName>
</protein>
<feature type="region of interest" description="Disordered" evidence="4">
    <location>
        <begin position="1"/>
        <end position="46"/>
    </location>
</feature>
<dbReference type="NCBIfam" id="TIGR00254">
    <property type="entry name" value="GGDEF"/>
    <property type="match status" value="1"/>
</dbReference>
<dbReference type="PANTHER" id="PTHR45138:SF9">
    <property type="entry name" value="DIGUANYLATE CYCLASE DGCM-RELATED"/>
    <property type="match status" value="1"/>
</dbReference>
<dbReference type="InterPro" id="IPR043128">
    <property type="entry name" value="Rev_trsase/Diguanyl_cyclase"/>
</dbReference>
<dbReference type="AlphaFoldDB" id="A0A3S2USW1"/>
<evidence type="ECO:0000256" key="3">
    <source>
        <dbReference type="SAM" id="Coils"/>
    </source>
</evidence>
<proteinExistence type="predicted"/>
<accession>A0A3S2USW1</accession>